<dbReference type="InterPro" id="IPR000571">
    <property type="entry name" value="Znf_CCCH"/>
</dbReference>
<feature type="region of interest" description="Disordered" evidence="2">
    <location>
        <begin position="26"/>
        <end position="45"/>
    </location>
</feature>
<evidence type="ECO:0000259" key="3">
    <source>
        <dbReference type="PROSITE" id="PS50103"/>
    </source>
</evidence>
<evidence type="ECO:0000313" key="5">
    <source>
        <dbReference type="Proteomes" id="UP000027586"/>
    </source>
</evidence>
<organism evidence="4 5">
    <name type="scientific">Lichtheimia corymbifera JMRC:FSU:9682</name>
    <dbReference type="NCBI Taxonomy" id="1263082"/>
    <lineage>
        <taxon>Eukaryota</taxon>
        <taxon>Fungi</taxon>
        <taxon>Fungi incertae sedis</taxon>
        <taxon>Mucoromycota</taxon>
        <taxon>Mucoromycotina</taxon>
        <taxon>Mucoromycetes</taxon>
        <taxon>Mucorales</taxon>
        <taxon>Lichtheimiaceae</taxon>
        <taxon>Lichtheimia</taxon>
    </lineage>
</organism>
<evidence type="ECO:0000256" key="1">
    <source>
        <dbReference type="PROSITE-ProRule" id="PRU00723"/>
    </source>
</evidence>
<feature type="compositionally biased region" description="Polar residues" evidence="2">
    <location>
        <begin position="26"/>
        <end position="35"/>
    </location>
</feature>
<feature type="zinc finger region" description="C3H1-type" evidence="1">
    <location>
        <begin position="46"/>
        <end position="75"/>
    </location>
</feature>
<feature type="region of interest" description="Disordered" evidence="2">
    <location>
        <begin position="130"/>
        <end position="162"/>
    </location>
</feature>
<proteinExistence type="predicted"/>
<dbReference type="PROSITE" id="PS50103">
    <property type="entry name" value="ZF_C3H1"/>
    <property type="match status" value="1"/>
</dbReference>
<dbReference type="OrthoDB" id="2285321at2759"/>
<keyword evidence="1" id="KW-0863">Zinc-finger</keyword>
<name>A0A068S689_9FUNG</name>
<accession>A0A068S689</accession>
<comment type="caution">
    <text evidence="4">The sequence shown here is derived from an EMBL/GenBank/DDBJ whole genome shotgun (WGS) entry which is preliminary data.</text>
</comment>
<keyword evidence="1" id="KW-0479">Metal-binding</keyword>
<gene>
    <name evidence="4" type="ORF">LCOR_08708.1</name>
</gene>
<dbReference type="EMBL" id="CBTN010000049">
    <property type="protein sequence ID" value="CDH57809.1"/>
    <property type="molecule type" value="Genomic_DNA"/>
</dbReference>
<dbReference type="Proteomes" id="UP000027586">
    <property type="component" value="Unassembled WGS sequence"/>
</dbReference>
<dbReference type="AlphaFoldDB" id="A0A068S689"/>
<sequence>MQNHIVIPPQSPSAIPIVAPSDATVNSSTTSTINKPPSKPVSKGNTNAKRLCRNVIIHGFCKFEGKGCEFNHEANKPSPPQEKAEINGKVRLPRTGSGVFSSMSAESINAPVFVPKSTPITVSAATTAPSSMTASPLANNATNNGNSNTTATTTAATTAAAASTAGENDAYPYYFYDLLLTKPLSNSNT</sequence>
<dbReference type="Pfam" id="PF25586">
    <property type="entry name" value="zf-CCCH_PAN3"/>
    <property type="match status" value="1"/>
</dbReference>
<reference evidence="4" key="1">
    <citation type="submission" date="2013-08" db="EMBL/GenBank/DDBJ databases">
        <title>Gene expansion shapes genome architecture in the human pathogen Lichtheimia corymbifera: an evolutionary genomics analysis in the ancient terrestrial Mucorales (Mucoromycotina).</title>
        <authorList>
            <person name="Schwartze V.U."/>
            <person name="Winter S."/>
            <person name="Shelest E."/>
            <person name="Marcet-Houben M."/>
            <person name="Horn F."/>
            <person name="Wehner S."/>
            <person name="Hoffmann K."/>
            <person name="Riege K."/>
            <person name="Sammeth M."/>
            <person name="Nowrousian M."/>
            <person name="Valiante V."/>
            <person name="Linde J."/>
            <person name="Jacobsen I.D."/>
            <person name="Marz M."/>
            <person name="Brakhage A.A."/>
            <person name="Gabaldon T."/>
            <person name="Bocker S."/>
            <person name="Voigt K."/>
        </authorList>
    </citation>
    <scope>NUCLEOTIDE SEQUENCE [LARGE SCALE GENOMIC DNA]</scope>
    <source>
        <strain evidence="4">FSU 9682</strain>
    </source>
</reference>
<dbReference type="Gene3D" id="6.10.250.3160">
    <property type="match status" value="1"/>
</dbReference>
<keyword evidence="5" id="KW-1185">Reference proteome</keyword>
<feature type="domain" description="C3H1-type" evidence="3">
    <location>
        <begin position="46"/>
        <end position="75"/>
    </location>
</feature>
<dbReference type="GO" id="GO:0008270">
    <property type="term" value="F:zinc ion binding"/>
    <property type="evidence" value="ECO:0007669"/>
    <property type="project" value="UniProtKB-KW"/>
</dbReference>
<keyword evidence="1" id="KW-0862">Zinc</keyword>
<dbReference type="VEuPathDB" id="FungiDB:LCOR_08708.1"/>
<protein>
    <recommendedName>
        <fullName evidence="3">C3H1-type domain-containing protein</fullName>
    </recommendedName>
</protein>
<evidence type="ECO:0000313" key="4">
    <source>
        <dbReference type="EMBL" id="CDH57809.1"/>
    </source>
</evidence>
<evidence type="ECO:0000256" key="2">
    <source>
        <dbReference type="SAM" id="MobiDB-lite"/>
    </source>
</evidence>